<accession>A0A2T2WSL3</accession>
<reference evidence="3 4" key="1">
    <citation type="journal article" date="2014" name="BMC Genomics">
        <title>Comparison of environmental and isolate Sulfobacillus genomes reveals diverse carbon, sulfur, nitrogen, and hydrogen metabolisms.</title>
        <authorList>
            <person name="Justice N.B."/>
            <person name="Norman A."/>
            <person name="Brown C.T."/>
            <person name="Singh A."/>
            <person name="Thomas B.C."/>
            <person name="Banfield J.F."/>
        </authorList>
    </citation>
    <scope>NUCLEOTIDE SEQUENCE [LARGE SCALE GENOMIC DNA]</scope>
    <source>
        <strain evidence="3">AMDSBA1</strain>
    </source>
</reference>
<dbReference type="AlphaFoldDB" id="A0A2T2WSL3"/>
<protein>
    <recommendedName>
        <fullName evidence="2">Glycosyltransferase 2-like domain-containing protein</fullName>
    </recommendedName>
</protein>
<dbReference type="Proteomes" id="UP000242699">
    <property type="component" value="Unassembled WGS sequence"/>
</dbReference>
<dbReference type="SUPFAM" id="SSF53448">
    <property type="entry name" value="Nucleotide-diphospho-sugar transferases"/>
    <property type="match status" value="1"/>
</dbReference>
<dbReference type="InterPro" id="IPR001173">
    <property type="entry name" value="Glyco_trans_2-like"/>
</dbReference>
<evidence type="ECO:0000313" key="4">
    <source>
        <dbReference type="Proteomes" id="UP000242699"/>
    </source>
</evidence>
<dbReference type="Pfam" id="PF00535">
    <property type="entry name" value="Glycos_transf_2"/>
    <property type="match status" value="1"/>
</dbReference>
<feature type="domain" description="Glycosyltransferase 2-like" evidence="2">
    <location>
        <begin position="62"/>
        <end position="132"/>
    </location>
</feature>
<dbReference type="EMBL" id="PXYT01000058">
    <property type="protein sequence ID" value="PSR25231.1"/>
    <property type="molecule type" value="Genomic_DNA"/>
</dbReference>
<proteinExistence type="predicted"/>
<dbReference type="InterPro" id="IPR029044">
    <property type="entry name" value="Nucleotide-diphossugar_trans"/>
</dbReference>
<evidence type="ECO:0000259" key="2">
    <source>
        <dbReference type="Pfam" id="PF00535"/>
    </source>
</evidence>
<organism evidence="3 4">
    <name type="scientific">Sulfobacillus benefaciens</name>
    <dbReference type="NCBI Taxonomy" id="453960"/>
    <lineage>
        <taxon>Bacteria</taxon>
        <taxon>Bacillati</taxon>
        <taxon>Bacillota</taxon>
        <taxon>Clostridia</taxon>
        <taxon>Eubacteriales</taxon>
        <taxon>Clostridiales Family XVII. Incertae Sedis</taxon>
        <taxon>Sulfobacillus</taxon>
    </lineage>
</organism>
<comment type="caution">
    <text evidence="3">The sequence shown here is derived from an EMBL/GenBank/DDBJ whole genome shotgun (WGS) entry which is preliminary data.</text>
</comment>
<keyword evidence="1" id="KW-1133">Transmembrane helix</keyword>
<sequence>MPKVSIFPSRGSYNERTWRGGCSMTWWGTLSLALTLYGAIVVLEWVYSRFLPVGGFVSAPITVAVYVHNQESLLEQAVANVRTIWQESEWPGRDMKVTIMDGGSTDQTLAIAKRLERRFPFVTVARPGADKGQILEECRSRVLIWVDLTAGQPPILLETLRAVLQNAESPSIRPTG</sequence>
<keyword evidence="1" id="KW-0812">Transmembrane</keyword>
<evidence type="ECO:0000256" key="1">
    <source>
        <dbReference type="SAM" id="Phobius"/>
    </source>
</evidence>
<evidence type="ECO:0000313" key="3">
    <source>
        <dbReference type="EMBL" id="PSR25231.1"/>
    </source>
</evidence>
<dbReference type="Gene3D" id="3.90.550.10">
    <property type="entry name" value="Spore Coat Polysaccharide Biosynthesis Protein SpsA, Chain A"/>
    <property type="match status" value="1"/>
</dbReference>
<gene>
    <name evidence="3" type="ORF">C7B43_17240</name>
</gene>
<keyword evidence="1" id="KW-0472">Membrane</keyword>
<name>A0A2T2WSL3_9FIRM</name>
<feature type="transmembrane region" description="Helical" evidence="1">
    <location>
        <begin position="21"/>
        <end position="43"/>
    </location>
</feature>